<dbReference type="EMBL" id="SGXA01000001">
    <property type="protein sequence ID" value="RZS74905.1"/>
    <property type="molecule type" value="Genomic_DNA"/>
</dbReference>
<evidence type="ECO:0000256" key="2">
    <source>
        <dbReference type="RuleBase" id="RU003357"/>
    </source>
</evidence>
<evidence type="ECO:0000313" key="6">
    <source>
        <dbReference type="Proteomes" id="UP000293874"/>
    </source>
</evidence>
<dbReference type="NCBIfam" id="TIGR04057">
    <property type="entry name" value="SusC_RagA_signa"/>
    <property type="match status" value="1"/>
</dbReference>
<proteinExistence type="inferred from homology"/>
<evidence type="ECO:0000256" key="1">
    <source>
        <dbReference type="PROSITE-ProRule" id="PRU01360"/>
    </source>
</evidence>
<evidence type="ECO:0000259" key="4">
    <source>
        <dbReference type="Pfam" id="PF07715"/>
    </source>
</evidence>
<dbReference type="PROSITE" id="PS52016">
    <property type="entry name" value="TONB_DEPENDENT_REC_3"/>
    <property type="match status" value="1"/>
</dbReference>
<evidence type="ECO:0000313" key="5">
    <source>
        <dbReference type="EMBL" id="RZS74905.1"/>
    </source>
</evidence>
<dbReference type="AlphaFoldDB" id="A0A4Q7N371"/>
<dbReference type="NCBIfam" id="TIGR04056">
    <property type="entry name" value="OMP_RagA_SusC"/>
    <property type="match status" value="1"/>
</dbReference>
<dbReference type="RefSeq" id="WP_158643989.1">
    <property type="nucleotide sequence ID" value="NZ_CP042431.1"/>
</dbReference>
<dbReference type="Gene3D" id="2.170.130.10">
    <property type="entry name" value="TonB-dependent receptor, plug domain"/>
    <property type="match status" value="1"/>
</dbReference>
<dbReference type="SUPFAM" id="SSF56935">
    <property type="entry name" value="Porins"/>
    <property type="match status" value="1"/>
</dbReference>
<dbReference type="GO" id="GO:0009279">
    <property type="term" value="C:cell outer membrane"/>
    <property type="evidence" value="ECO:0007669"/>
    <property type="project" value="UniProtKB-SubCell"/>
</dbReference>
<protein>
    <submittedName>
        <fullName evidence="5">TonB-linked SusC/RagA family outer membrane protein</fullName>
    </submittedName>
</protein>
<dbReference type="Pfam" id="PF07715">
    <property type="entry name" value="Plug"/>
    <property type="match status" value="1"/>
</dbReference>
<dbReference type="Proteomes" id="UP000293874">
    <property type="component" value="Unassembled WGS sequence"/>
</dbReference>
<keyword evidence="2" id="KW-0798">TonB box</keyword>
<dbReference type="Pfam" id="PF13715">
    <property type="entry name" value="CarbopepD_reg_2"/>
    <property type="match status" value="1"/>
</dbReference>
<feature type="domain" description="TonB-dependent receptor plug" evidence="4">
    <location>
        <begin position="226"/>
        <end position="364"/>
    </location>
</feature>
<dbReference type="InterPro" id="IPR037066">
    <property type="entry name" value="Plug_dom_sf"/>
</dbReference>
<evidence type="ECO:0000259" key="3">
    <source>
        <dbReference type="Pfam" id="PF00593"/>
    </source>
</evidence>
<keyword evidence="1" id="KW-0998">Cell outer membrane</keyword>
<keyword evidence="1 2" id="KW-0472">Membrane</keyword>
<dbReference type="Pfam" id="PF00593">
    <property type="entry name" value="TonB_dep_Rec_b-barrel"/>
    <property type="match status" value="1"/>
</dbReference>
<organism evidence="5 6">
    <name type="scientific">Pseudobacter ginsenosidimutans</name>
    <dbReference type="NCBI Taxonomy" id="661488"/>
    <lineage>
        <taxon>Bacteria</taxon>
        <taxon>Pseudomonadati</taxon>
        <taxon>Bacteroidota</taxon>
        <taxon>Chitinophagia</taxon>
        <taxon>Chitinophagales</taxon>
        <taxon>Chitinophagaceae</taxon>
        <taxon>Pseudobacter</taxon>
    </lineage>
</organism>
<keyword evidence="1" id="KW-1134">Transmembrane beta strand</keyword>
<dbReference type="InterPro" id="IPR039426">
    <property type="entry name" value="TonB-dep_rcpt-like"/>
</dbReference>
<reference evidence="5 6" key="1">
    <citation type="submission" date="2019-02" db="EMBL/GenBank/DDBJ databases">
        <title>Genomic Encyclopedia of Type Strains, Phase IV (KMG-IV): sequencing the most valuable type-strain genomes for metagenomic binning, comparative biology and taxonomic classification.</title>
        <authorList>
            <person name="Goeker M."/>
        </authorList>
    </citation>
    <scope>NUCLEOTIDE SEQUENCE [LARGE SCALE GENOMIC DNA]</scope>
    <source>
        <strain evidence="5 6">DSM 18116</strain>
    </source>
</reference>
<dbReference type="InterPro" id="IPR023996">
    <property type="entry name" value="TonB-dep_OMP_SusC/RagA"/>
</dbReference>
<gene>
    <name evidence="5" type="ORF">EV199_0756</name>
</gene>
<keyword evidence="6" id="KW-1185">Reference proteome</keyword>
<feature type="domain" description="TonB-dependent receptor-like beta-barrel" evidence="3">
    <location>
        <begin position="548"/>
        <end position="1091"/>
    </location>
</feature>
<name>A0A4Q7N371_9BACT</name>
<comment type="subcellular location">
    <subcellularLocation>
        <location evidence="1">Cell outer membrane</location>
        <topology evidence="1">Multi-pass membrane protein</topology>
    </subcellularLocation>
</comment>
<dbReference type="InterPro" id="IPR023997">
    <property type="entry name" value="TonB-dep_OMP_SusC/RagA_CS"/>
</dbReference>
<comment type="similarity">
    <text evidence="1 2">Belongs to the TonB-dependent receptor family.</text>
</comment>
<comment type="caution">
    <text evidence="5">The sequence shown here is derived from an EMBL/GenBank/DDBJ whole genome shotgun (WGS) entry which is preliminary data.</text>
</comment>
<keyword evidence="1" id="KW-0813">Transport</keyword>
<dbReference type="SUPFAM" id="SSF49464">
    <property type="entry name" value="Carboxypeptidase regulatory domain-like"/>
    <property type="match status" value="1"/>
</dbReference>
<dbReference type="OrthoDB" id="9768177at2"/>
<dbReference type="InterPro" id="IPR012910">
    <property type="entry name" value="Plug_dom"/>
</dbReference>
<accession>A0A4Q7N371</accession>
<dbReference type="InterPro" id="IPR000531">
    <property type="entry name" value="Beta-barrel_TonB"/>
</dbReference>
<dbReference type="InterPro" id="IPR008969">
    <property type="entry name" value="CarboxyPept-like_regulatory"/>
</dbReference>
<dbReference type="Gene3D" id="2.60.40.1120">
    <property type="entry name" value="Carboxypeptidase-like, regulatory domain"/>
    <property type="match status" value="1"/>
</dbReference>
<keyword evidence="1" id="KW-0812">Transmembrane</keyword>
<sequence length="1125" mass="124022">MNRILLRKSLRTVDPPGIQVFTKLTKWGIVSFLLLLVQFAHAQTISLQAKNITLQKVFNEIRKQTGYDVFYNSRQIDSSIKVTVNAKAQPLDAFMQQVLQGHPFSHSIIGSTILVRREDKPKPASLLTDPTQTGVQGVVLDEKTRTPLLGVTVMLGRTRKGTQTDAMGKFHIREVQDDDSIVFSMVGYTSIVRRFQPEVRNMMVLLRPAVSDLDAAVVQAYGVTSKRLSTGNISRVSGEELRRQPAINPLAALQGKVPGMTAVITNGHPSAPVKLEIRGRSSLNSEFSGEPLYIVDGVIRTILDGAGSTQYDVGTSPGFVQAGGSFTGGQSIFFGMNAEDIESIEVLKDGDATAIYGSRGANGVVIITTRKAQPGKTTFTVQLNQEFTDIARYPKMIDRETYFNLRREALRNDGIGPTEQNAPDLVLWDTTRYIDWNREIYQTGANTRVMAAASGGDNRNSFRLSSSYNTLRTINKGPDKNGVLNINFSYNHKSSDGKLDMGLTTGYIYTFTEAARMPVAELAPNAPAILDSNGKPNYAPFHGLGSIARYEFASLFQPGITKVNSFTSSFNAGYAIAKGLSLRVTAGYSSMSSINDILIPLASLSPLETGLTGSVLMGRSTSSNWNADPTINYGTNLGRGQLDVMVGTSIQQRKTIYMSLYGAGYTNDNLLGSIADAAVKDIVEGTNLYRYNAVFGRINFRWDRKYILNLNGRRDGSSRFGPGKQFGNFGSIGFAWVLSEEEWWKKNIPSFLNFFKLRGSYGLSGNDNVSEYQYLSQWGTQLGSSSSSKLYDYNGERPYAPMHAVNQLFQWETVTKQELGTELELFNKLMLSVSWYRQVCDNQLTSQPVGSYTGFSFVVTNSPAKVENRGVEIQLGGDIIKRKNFTWRGDFNIAFNRNRLLAYPNLDKSRHASRYRIGESLNVNFLYHYMGVDPLTGEYRFEDYNKDGSLSNGNGRPGGLGNDRYVVFDKTPKFNGGFSSSVAWKNLSFSLGFAFAKMLMVDPLLSVNPGAFGEVYIPDQLLRNYWKKPGDIAAYGKASTQSIGIISNSDAGIIDGSSLQLNNISVAWGLPQKLLKQAGFQSASVSVNANNIYTFSRYKGLGGYGLATVSQPVQRTFALVLQFNF</sequence>